<protein>
    <submittedName>
        <fullName evidence="1">Uncharacterized protein</fullName>
    </submittedName>
</protein>
<evidence type="ECO:0000313" key="1">
    <source>
        <dbReference type="EMBL" id="CAK6440670.1"/>
    </source>
</evidence>
<reference evidence="1" key="1">
    <citation type="submission" date="2023-12" db="EMBL/GenBank/DDBJ databases">
        <authorList>
            <person name="Brown T."/>
        </authorList>
    </citation>
    <scope>NUCLEOTIDE SEQUENCE</scope>
</reference>
<dbReference type="Proteomes" id="UP001314169">
    <property type="component" value="Chromosome 2"/>
</dbReference>
<keyword evidence="2" id="KW-1185">Reference proteome</keyword>
<gene>
    <name evidence="1" type="ORF">MPIPNATIZW_LOCUS8976</name>
</gene>
<name>A0ABN9ZQX7_PIPNA</name>
<organism evidence="1 2">
    <name type="scientific">Pipistrellus nathusii</name>
    <name type="common">Nathusius' pipistrelle</name>
    <dbReference type="NCBI Taxonomy" id="59473"/>
    <lineage>
        <taxon>Eukaryota</taxon>
        <taxon>Metazoa</taxon>
        <taxon>Chordata</taxon>
        <taxon>Craniata</taxon>
        <taxon>Vertebrata</taxon>
        <taxon>Euteleostomi</taxon>
        <taxon>Mammalia</taxon>
        <taxon>Eutheria</taxon>
        <taxon>Laurasiatheria</taxon>
        <taxon>Chiroptera</taxon>
        <taxon>Yangochiroptera</taxon>
        <taxon>Vespertilionidae</taxon>
        <taxon>Pipistrellus</taxon>
    </lineage>
</organism>
<proteinExistence type="predicted"/>
<sequence length="113" mass="12340">MGKLNMVFDFVLLLLPLVIVLMLKCQKMILLLLFPCSSSAPRYGVCPPRACVCPAGREESACGQDSLSLPAHPRCPGLSQSRGEASAKLTQFVQITPETTISNLSFLMWNPFP</sequence>
<dbReference type="EMBL" id="OY882859">
    <property type="protein sequence ID" value="CAK6440670.1"/>
    <property type="molecule type" value="Genomic_DNA"/>
</dbReference>
<accession>A0ABN9ZQX7</accession>
<evidence type="ECO:0000313" key="2">
    <source>
        <dbReference type="Proteomes" id="UP001314169"/>
    </source>
</evidence>